<evidence type="ECO:0000313" key="3">
    <source>
        <dbReference type="EMBL" id="EME70735.1"/>
    </source>
</evidence>
<dbReference type="PANTHER" id="PTHR43777">
    <property type="entry name" value="MOLYBDENUM COFACTOR CYTIDYLYLTRANSFERASE"/>
    <property type="match status" value="1"/>
</dbReference>
<gene>
    <name evidence="3" type="ORF">H261_06746</name>
</gene>
<keyword evidence="4" id="KW-1185">Reference proteome</keyword>
<dbReference type="AlphaFoldDB" id="M2Z8S9"/>
<dbReference type="GO" id="GO:0016779">
    <property type="term" value="F:nucleotidyltransferase activity"/>
    <property type="evidence" value="ECO:0007669"/>
    <property type="project" value="UniProtKB-ARBA"/>
</dbReference>
<evidence type="ECO:0000313" key="4">
    <source>
        <dbReference type="Proteomes" id="UP000011744"/>
    </source>
</evidence>
<feature type="domain" description="MobA-like NTP transferase" evidence="2">
    <location>
        <begin position="5"/>
        <end position="159"/>
    </location>
</feature>
<protein>
    <submittedName>
        <fullName evidence="3">Purine catabolism protein pucB</fullName>
    </submittedName>
</protein>
<dbReference type="InterPro" id="IPR029044">
    <property type="entry name" value="Nucleotide-diphossugar_trans"/>
</dbReference>
<evidence type="ECO:0000256" key="1">
    <source>
        <dbReference type="ARBA" id="ARBA00022842"/>
    </source>
</evidence>
<proteinExistence type="predicted"/>
<name>M2Z8S9_9PROT</name>
<dbReference type="RefSeq" id="WP_008615672.1">
    <property type="nucleotide sequence ID" value="NZ_AONQ01000013.1"/>
</dbReference>
<accession>M2Z8S9</accession>
<dbReference type="CDD" id="cd04182">
    <property type="entry name" value="GT_2_like_f"/>
    <property type="match status" value="1"/>
</dbReference>
<keyword evidence="1" id="KW-0460">Magnesium</keyword>
<dbReference type="InterPro" id="IPR025877">
    <property type="entry name" value="MobA-like_NTP_Trfase"/>
</dbReference>
<sequence>MSLAGLVLAAGRASRMGGDKRLMRVEGRSMLERAVEAALAGGLSPVLVVTGPEPQPGLPAGVVRVVNADPGRGMASSLAGGVAALPGEVEGVMVLLADMPRVNAAHVAALAAAFRPGGICVPVFGGRRGNPVLLARRFFPEVLALTGDKGARGLIAGHADCVVEVAVSDDGILIDVDTPEALRAVGGVS</sequence>
<dbReference type="Gene3D" id="3.90.550.10">
    <property type="entry name" value="Spore Coat Polysaccharide Biosynthesis Protein SpsA, Chain A"/>
    <property type="match status" value="1"/>
</dbReference>
<dbReference type="PATRIC" id="fig|1244869.3.peg.1358"/>
<reference evidence="3 4" key="1">
    <citation type="journal article" date="2014" name="Genome Announc.">
        <title>Draft Genome Sequence of Magnetospirillum sp. Strain SO-1, a Freshwater Magnetotactic Bacterium Isolated from the Ol'khovka River, Russia.</title>
        <authorList>
            <person name="Grouzdev D.S."/>
            <person name="Dziuba M.V."/>
            <person name="Sukhacheva M.S."/>
            <person name="Mardanov A.V."/>
            <person name="Beletskiy A.V."/>
            <person name="Kuznetsov B.B."/>
            <person name="Skryabin K.G."/>
        </authorList>
    </citation>
    <scope>NUCLEOTIDE SEQUENCE [LARGE SCALE GENOMIC DNA]</scope>
    <source>
        <strain evidence="3 4">SO-1</strain>
    </source>
</reference>
<dbReference type="SUPFAM" id="SSF53448">
    <property type="entry name" value="Nucleotide-diphospho-sugar transferases"/>
    <property type="match status" value="1"/>
</dbReference>
<dbReference type="OrthoDB" id="9779263at2"/>
<dbReference type="Pfam" id="PF12804">
    <property type="entry name" value="NTP_transf_3"/>
    <property type="match status" value="1"/>
</dbReference>
<dbReference type="eggNOG" id="COG2068">
    <property type="taxonomic scope" value="Bacteria"/>
</dbReference>
<comment type="caution">
    <text evidence="3">The sequence shown here is derived from an EMBL/GenBank/DDBJ whole genome shotgun (WGS) entry which is preliminary data.</text>
</comment>
<dbReference type="PANTHER" id="PTHR43777:SF1">
    <property type="entry name" value="MOLYBDENUM COFACTOR CYTIDYLYLTRANSFERASE"/>
    <property type="match status" value="1"/>
</dbReference>
<dbReference type="Proteomes" id="UP000011744">
    <property type="component" value="Unassembled WGS sequence"/>
</dbReference>
<organism evidence="3 4">
    <name type="scientific">Paramagnetospirillum caucaseum</name>
    <dbReference type="NCBI Taxonomy" id="1244869"/>
    <lineage>
        <taxon>Bacteria</taxon>
        <taxon>Pseudomonadati</taxon>
        <taxon>Pseudomonadota</taxon>
        <taxon>Alphaproteobacteria</taxon>
        <taxon>Rhodospirillales</taxon>
        <taxon>Magnetospirillaceae</taxon>
        <taxon>Paramagnetospirillum</taxon>
    </lineage>
</organism>
<dbReference type="STRING" id="1244869.H261_06746"/>
<dbReference type="EMBL" id="AONQ01000013">
    <property type="protein sequence ID" value="EME70735.1"/>
    <property type="molecule type" value="Genomic_DNA"/>
</dbReference>
<evidence type="ECO:0000259" key="2">
    <source>
        <dbReference type="Pfam" id="PF12804"/>
    </source>
</evidence>